<protein>
    <submittedName>
        <fullName evidence="1">Kinesin motor domain-containing protein</fullName>
    </submittedName>
</protein>
<accession>A0A183L1A8</accession>
<organism evidence="1">
    <name type="scientific">Schistosoma curassoni</name>
    <dbReference type="NCBI Taxonomy" id="6186"/>
    <lineage>
        <taxon>Eukaryota</taxon>
        <taxon>Metazoa</taxon>
        <taxon>Spiralia</taxon>
        <taxon>Lophotrochozoa</taxon>
        <taxon>Platyhelminthes</taxon>
        <taxon>Trematoda</taxon>
        <taxon>Digenea</taxon>
        <taxon>Strigeidida</taxon>
        <taxon>Schistosomatoidea</taxon>
        <taxon>Schistosomatidae</taxon>
        <taxon>Schistosoma</taxon>
    </lineage>
</organism>
<name>A0A183L1A8_9TREM</name>
<proteinExistence type="predicted"/>
<dbReference type="WBParaSite" id="SCUD_0002111001-mRNA-1">
    <property type="protein sequence ID" value="SCUD_0002111001-mRNA-1"/>
    <property type="gene ID" value="SCUD_0002111001"/>
</dbReference>
<dbReference type="AlphaFoldDB" id="A0A183L1A8"/>
<evidence type="ECO:0000313" key="1">
    <source>
        <dbReference type="WBParaSite" id="SCUD_0002111001-mRNA-1"/>
    </source>
</evidence>
<sequence>FPKLRTARKPASISDCTAVLRSFNPSLTRKRNIFSNHIGDWFDISSLVGEKFSVSKPLGLILSSVFSSLLPINKLCLNNICDVDDDDVDNETAGASDSRVKIMARPMRSRHLSGDSGQSIRPILSCTAGSRVQLTELYELIDRYE</sequence>
<reference evidence="1" key="1">
    <citation type="submission" date="2016-06" db="UniProtKB">
        <authorList>
            <consortium name="WormBaseParasite"/>
        </authorList>
    </citation>
    <scope>IDENTIFICATION</scope>
</reference>